<dbReference type="InterPro" id="IPR043993">
    <property type="entry name" value="T4SS_pilin"/>
</dbReference>
<keyword evidence="1" id="KW-1133">Transmembrane helix</keyword>
<keyword evidence="1" id="KW-0472">Membrane</keyword>
<dbReference type="Pfam" id="PF18895">
    <property type="entry name" value="T4SS_pilin"/>
    <property type="match status" value="1"/>
</dbReference>
<comment type="caution">
    <text evidence="2">The sequence shown here is derived from an EMBL/GenBank/DDBJ whole genome shotgun (WGS) entry which is preliminary data.</text>
</comment>
<evidence type="ECO:0000256" key="1">
    <source>
        <dbReference type="SAM" id="Phobius"/>
    </source>
</evidence>
<evidence type="ECO:0000313" key="3">
    <source>
        <dbReference type="Proteomes" id="UP000034531"/>
    </source>
</evidence>
<accession>A0A0G0RBF8</accession>
<dbReference type="Proteomes" id="UP000034531">
    <property type="component" value="Unassembled WGS sequence"/>
</dbReference>
<evidence type="ECO:0000313" key="2">
    <source>
        <dbReference type="EMBL" id="KKR49703.1"/>
    </source>
</evidence>
<feature type="transmembrane region" description="Helical" evidence="1">
    <location>
        <begin position="40"/>
        <end position="61"/>
    </location>
</feature>
<organism evidence="2 3">
    <name type="scientific">Candidatus Curtissbacteria bacterium GW2011_GWA1_40_16</name>
    <dbReference type="NCBI Taxonomy" id="1618405"/>
    <lineage>
        <taxon>Bacteria</taxon>
        <taxon>Candidatus Curtissiibacteriota</taxon>
    </lineage>
</organism>
<sequence>MKELAASFDIKGVFQPAGITSKGIKIFETKEGFGYLASDILLVLTSVSASLAVIFIVIAGIKFVTSGGDPKKLASASGTLTYAIIGLAVTILAFVILRIVQFFLRSSVGIT</sequence>
<proteinExistence type="predicted"/>
<dbReference type="AlphaFoldDB" id="A0A0G0RBF8"/>
<gene>
    <name evidence="2" type="ORF">UT84_C0021G0009</name>
</gene>
<reference evidence="2 3" key="1">
    <citation type="journal article" date="2015" name="Nature">
        <title>rRNA introns, odd ribosomes, and small enigmatic genomes across a large radiation of phyla.</title>
        <authorList>
            <person name="Brown C.T."/>
            <person name="Hug L.A."/>
            <person name="Thomas B.C."/>
            <person name="Sharon I."/>
            <person name="Castelle C.J."/>
            <person name="Singh A."/>
            <person name="Wilkins M.J."/>
            <person name="Williams K.H."/>
            <person name="Banfield J.F."/>
        </authorList>
    </citation>
    <scope>NUCLEOTIDE SEQUENCE [LARGE SCALE GENOMIC DNA]</scope>
</reference>
<dbReference type="EMBL" id="LBYI01000021">
    <property type="protein sequence ID" value="KKR49703.1"/>
    <property type="molecule type" value="Genomic_DNA"/>
</dbReference>
<protein>
    <submittedName>
        <fullName evidence="2">Uncharacterized protein</fullName>
    </submittedName>
</protein>
<feature type="transmembrane region" description="Helical" evidence="1">
    <location>
        <begin position="81"/>
        <end position="104"/>
    </location>
</feature>
<keyword evidence="1" id="KW-0812">Transmembrane</keyword>
<name>A0A0G0RBF8_9BACT</name>